<dbReference type="GeneID" id="83646699"/>
<feature type="transmembrane region" description="Helical" evidence="1">
    <location>
        <begin position="65"/>
        <end position="94"/>
    </location>
</feature>
<keyword evidence="1" id="KW-0812">Transmembrane</keyword>
<accession>A0A9Q7ZRA5</accession>
<gene>
    <name evidence="2" type="ORF">NCTC8782_03753</name>
</gene>
<dbReference type="RefSeq" id="WP_061067985.1">
    <property type="nucleotide sequence ID" value="NZ_CP132279.1"/>
</dbReference>
<sequence length="99" mass="10639">MPDQQTLFAILLMALTTYATRIASYMILRNRVLSPRSMAVLKSSPGCVMLAFIAPYFASGNPADLIALGLTLIAALRFPMPVTVAIGVLTAAILRHYLG</sequence>
<dbReference type="Pfam" id="PF05437">
    <property type="entry name" value="AzlD"/>
    <property type="match status" value="1"/>
</dbReference>
<evidence type="ECO:0000313" key="2">
    <source>
        <dbReference type="EMBL" id="SUX81134.1"/>
    </source>
</evidence>
<dbReference type="InterPro" id="IPR008407">
    <property type="entry name" value="Brnchd-chn_aa_trnsp_AzlD"/>
</dbReference>
<protein>
    <submittedName>
        <fullName evidence="2">Predicted membrane protein</fullName>
    </submittedName>
</protein>
<name>A0A9Q7ZRA5_9ENTR</name>
<proteinExistence type="predicted"/>
<evidence type="ECO:0000313" key="3">
    <source>
        <dbReference type="Proteomes" id="UP000255286"/>
    </source>
</evidence>
<feature type="transmembrane region" description="Helical" evidence="1">
    <location>
        <begin position="40"/>
        <end position="59"/>
    </location>
</feature>
<comment type="caution">
    <text evidence="2">The sequence shown here is derived from an EMBL/GenBank/DDBJ whole genome shotgun (WGS) entry which is preliminary data.</text>
</comment>
<dbReference type="AlphaFoldDB" id="A0A9Q7ZRA5"/>
<dbReference type="Proteomes" id="UP000255286">
    <property type="component" value="Unassembled WGS sequence"/>
</dbReference>
<dbReference type="EMBL" id="UIGT01000001">
    <property type="protein sequence ID" value="SUX81134.1"/>
    <property type="molecule type" value="Genomic_DNA"/>
</dbReference>
<organism evidence="2 3">
    <name type="scientific">Citrobacter youngae</name>
    <dbReference type="NCBI Taxonomy" id="133448"/>
    <lineage>
        <taxon>Bacteria</taxon>
        <taxon>Pseudomonadati</taxon>
        <taxon>Pseudomonadota</taxon>
        <taxon>Gammaproteobacteria</taxon>
        <taxon>Enterobacterales</taxon>
        <taxon>Enterobacteriaceae</taxon>
        <taxon>Citrobacter</taxon>
        <taxon>Citrobacter freundii complex</taxon>
    </lineage>
</organism>
<feature type="transmembrane region" description="Helical" evidence="1">
    <location>
        <begin position="6"/>
        <end position="28"/>
    </location>
</feature>
<evidence type="ECO:0000256" key="1">
    <source>
        <dbReference type="SAM" id="Phobius"/>
    </source>
</evidence>
<reference evidence="2 3" key="1">
    <citation type="submission" date="2018-06" db="EMBL/GenBank/DDBJ databases">
        <authorList>
            <consortium name="Pathogen Informatics"/>
            <person name="Doyle S."/>
        </authorList>
    </citation>
    <scope>NUCLEOTIDE SEQUENCE [LARGE SCALE GENOMIC DNA]</scope>
    <source>
        <strain evidence="2 3">NCTC8782</strain>
    </source>
</reference>
<keyword evidence="1" id="KW-0472">Membrane</keyword>
<keyword evidence="1" id="KW-1133">Transmembrane helix</keyword>